<dbReference type="PANTHER" id="PTHR33273:SF4">
    <property type="entry name" value="ENDONUCLEASE_EXONUCLEASE_PHOSPHATASE DOMAIN-CONTAINING PROTEIN"/>
    <property type="match status" value="1"/>
</dbReference>
<dbReference type="Gene3D" id="3.60.10.10">
    <property type="entry name" value="Endonuclease/exonuclease/phosphatase"/>
    <property type="match status" value="1"/>
</dbReference>
<evidence type="ECO:0000259" key="2">
    <source>
        <dbReference type="Pfam" id="PF14529"/>
    </source>
</evidence>
<dbReference type="EnsemblMetazoa" id="AALFPA23_012601.R18116">
    <property type="protein sequence ID" value="AALFPA23_012601.P18116"/>
    <property type="gene ID" value="AALFPA23_012601"/>
</dbReference>
<feature type="transmembrane region" description="Helical" evidence="1">
    <location>
        <begin position="20"/>
        <end position="38"/>
    </location>
</feature>
<keyword evidence="1" id="KW-0812">Transmembrane</keyword>
<dbReference type="GeneID" id="134285124"/>
<reference evidence="3" key="2">
    <citation type="submission" date="2025-05" db="UniProtKB">
        <authorList>
            <consortium name="EnsemblMetazoa"/>
        </authorList>
    </citation>
    <scope>IDENTIFICATION</scope>
    <source>
        <strain evidence="3">Foshan</strain>
    </source>
</reference>
<dbReference type="RefSeq" id="XP_062701195.1">
    <property type="nucleotide sequence ID" value="XM_062845211.1"/>
</dbReference>
<dbReference type="Proteomes" id="UP000069940">
    <property type="component" value="Unassembled WGS sequence"/>
</dbReference>
<evidence type="ECO:0000256" key="1">
    <source>
        <dbReference type="SAM" id="Phobius"/>
    </source>
</evidence>
<proteinExistence type="predicted"/>
<dbReference type="InterPro" id="IPR005135">
    <property type="entry name" value="Endo/exonuclease/phosphatase"/>
</dbReference>
<name>A0ABM1YVX8_AEDAL</name>
<dbReference type="SUPFAM" id="SSF56219">
    <property type="entry name" value="DNase I-like"/>
    <property type="match status" value="1"/>
</dbReference>
<organism evidence="3 4">
    <name type="scientific">Aedes albopictus</name>
    <name type="common">Asian tiger mosquito</name>
    <name type="synonym">Stegomyia albopicta</name>
    <dbReference type="NCBI Taxonomy" id="7160"/>
    <lineage>
        <taxon>Eukaryota</taxon>
        <taxon>Metazoa</taxon>
        <taxon>Ecdysozoa</taxon>
        <taxon>Arthropoda</taxon>
        <taxon>Hexapoda</taxon>
        <taxon>Insecta</taxon>
        <taxon>Pterygota</taxon>
        <taxon>Neoptera</taxon>
        <taxon>Endopterygota</taxon>
        <taxon>Diptera</taxon>
        <taxon>Nematocera</taxon>
        <taxon>Culicoidea</taxon>
        <taxon>Culicidae</taxon>
        <taxon>Culicinae</taxon>
        <taxon>Aedini</taxon>
        <taxon>Aedes</taxon>
        <taxon>Stegomyia</taxon>
    </lineage>
</organism>
<sequence length="353" mass="40138">MVSHYAIYTVYSVYPRLWRFPIDTDLVLLLLFFVVLLLRRVQSYLVWVVATVRIAQINLQHKRTATINLCRLMQNGTAQVALVQEPYFRKGNFYLGNLVNPVFATFSKHEMANSRVMPRACVLVNNAIVATLISELTTRDVCAITIDVSVGNLNRKYVYCSVYLPHDEPSPTDAFKQVIAYCTSKGLPLIVGSDANAHHNIWGSSDINLRGSSLMEYLSSTDLGLLNIGNRPTFKVSAREEVLDITLCSSRISHELTNWHVSDEESLSDHRYIFFEHLNVTSQTLRFRNPRSTNWDLYTDFVAAKFHGYSPSIDTPSDLDDAVDTTTTFIMEAFEEACPLRCEDHKRNPLVEL</sequence>
<protein>
    <recommendedName>
        <fullName evidence="2">Endonuclease/exonuclease/phosphatase domain-containing protein</fullName>
    </recommendedName>
</protein>
<reference evidence="4" key="1">
    <citation type="journal article" date="2015" name="Proc. Natl. Acad. Sci. U.S.A.">
        <title>Genome sequence of the Asian Tiger mosquito, Aedes albopictus, reveals insights into its biology, genetics, and evolution.</title>
        <authorList>
            <person name="Chen X.G."/>
            <person name="Jiang X."/>
            <person name="Gu J."/>
            <person name="Xu M."/>
            <person name="Wu Y."/>
            <person name="Deng Y."/>
            <person name="Zhang C."/>
            <person name="Bonizzoni M."/>
            <person name="Dermauw W."/>
            <person name="Vontas J."/>
            <person name="Armbruster P."/>
            <person name="Huang X."/>
            <person name="Yang Y."/>
            <person name="Zhang H."/>
            <person name="He W."/>
            <person name="Peng H."/>
            <person name="Liu Y."/>
            <person name="Wu K."/>
            <person name="Chen J."/>
            <person name="Lirakis M."/>
            <person name="Topalis P."/>
            <person name="Van Leeuwen T."/>
            <person name="Hall A.B."/>
            <person name="Jiang X."/>
            <person name="Thorpe C."/>
            <person name="Mueller R.L."/>
            <person name="Sun C."/>
            <person name="Waterhouse R.M."/>
            <person name="Yan G."/>
            <person name="Tu Z.J."/>
            <person name="Fang X."/>
            <person name="James A.A."/>
        </authorList>
    </citation>
    <scope>NUCLEOTIDE SEQUENCE [LARGE SCALE GENOMIC DNA]</scope>
    <source>
        <strain evidence="4">Foshan</strain>
    </source>
</reference>
<evidence type="ECO:0000313" key="4">
    <source>
        <dbReference type="Proteomes" id="UP000069940"/>
    </source>
</evidence>
<keyword evidence="4" id="KW-1185">Reference proteome</keyword>
<dbReference type="InterPro" id="IPR036691">
    <property type="entry name" value="Endo/exonu/phosph_ase_sf"/>
</dbReference>
<dbReference type="Pfam" id="PF14529">
    <property type="entry name" value="Exo_endo_phos_2"/>
    <property type="match status" value="1"/>
</dbReference>
<keyword evidence="1" id="KW-0472">Membrane</keyword>
<evidence type="ECO:0000313" key="3">
    <source>
        <dbReference type="EnsemblMetazoa" id="AALFPA23_012601.P18116"/>
    </source>
</evidence>
<feature type="domain" description="Endonuclease/exonuclease/phosphatase" evidence="2">
    <location>
        <begin position="159"/>
        <end position="274"/>
    </location>
</feature>
<dbReference type="PANTHER" id="PTHR33273">
    <property type="entry name" value="DOMAIN-CONTAINING PROTEIN, PUTATIVE-RELATED"/>
    <property type="match status" value="1"/>
</dbReference>
<accession>A0ABM1YVX8</accession>
<keyword evidence="1" id="KW-1133">Transmembrane helix</keyword>